<sequence>MIPAPHPASPEFQQLPSWARKLLNRPLVEIRRGLSFDYDPPTENHSVVVLTAPSGRYVDVRFASGSKDDRYEGIKKSDGFNGFATAGLSTSWLPGGTDSCPEYDCVAHVKWEHPIDSSREFGVDGADMYLLSNGDVMEVGFLTVKGKTKMFKEYWLGAKLSSSEPSFLVVETAKEQHNPDSGGNGLIMRIDGYCQGILQTDTEFYAERWQFQQVNGGRWAKDPKSTSGAEKLPCEWAMAATTKLGDSIVFGGRTWRVVESDKS</sequence>
<organism evidence="1 2">
    <name type="scientific">Knufia peltigerae</name>
    <dbReference type="NCBI Taxonomy" id="1002370"/>
    <lineage>
        <taxon>Eukaryota</taxon>
        <taxon>Fungi</taxon>
        <taxon>Dikarya</taxon>
        <taxon>Ascomycota</taxon>
        <taxon>Pezizomycotina</taxon>
        <taxon>Eurotiomycetes</taxon>
        <taxon>Chaetothyriomycetidae</taxon>
        <taxon>Chaetothyriales</taxon>
        <taxon>Trichomeriaceae</taxon>
        <taxon>Knufia</taxon>
    </lineage>
</organism>
<gene>
    <name evidence="1" type="ORF">H2204_010410</name>
</gene>
<name>A0AA38XX96_9EURO</name>
<dbReference type="Proteomes" id="UP001172681">
    <property type="component" value="Unassembled WGS sequence"/>
</dbReference>
<dbReference type="InterPro" id="IPR043047">
    <property type="entry name" value="Hri1_N_sf"/>
</dbReference>
<dbReference type="InterPro" id="IPR031818">
    <property type="entry name" value="Hri1"/>
</dbReference>
<dbReference type="EMBL" id="JAPDRN010000087">
    <property type="protein sequence ID" value="KAJ9625437.1"/>
    <property type="molecule type" value="Genomic_DNA"/>
</dbReference>
<reference evidence="1" key="1">
    <citation type="submission" date="2022-10" db="EMBL/GenBank/DDBJ databases">
        <title>Culturing micro-colonial fungi from biological soil crusts in the Mojave desert and describing Neophaeococcomyces mojavensis, and introducing the new genera and species Taxawa tesnikishii.</title>
        <authorList>
            <person name="Kurbessoian T."/>
            <person name="Stajich J.E."/>
        </authorList>
    </citation>
    <scope>NUCLEOTIDE SEQUENCE</scope>
    <source>
        <strain evidence="1">TK_35</strain>
    </source>
</reference>
<protein>
    <submittedName>
        <fullName evidence="1">Uncharacterized protein</fullName>
    </submittedName>
</protein>
<dbReference type="AlphaFoldDB" id="A0AA38XX96"/>
<dbReference type="Gene3D" id="2.40.128.320">
    <property type="entry name" value="Protein HRI1, N-terminal domain"/>
    <property type="match status" value="1"/>
</dbReference>
<comment type="caution">
    <text evidence="1">The sequence shown here is derived from an EMBL/GenBank/DDBJ whole genome shotgun (WGS) entry which is preliminary data.</text>
</comment>
<accession>A0AA38XX96</accession>
<evidence type="ECO:0000313" key="1">
    <source>
        <dbReference type="EMBL" id="KAJ9625437.1"/>
    </source>
</evidence>
<evidence type="ECO:0000313" key="2">
    <source>
        <dbReference type="Proteomes" id="UP001172681"/>
    </source>
</evidence>
<dbReference type="Pfam" id="PF16815">
    <property type="entry name" value="HRI1"/>
    <property type="match status" value="1"/>
</dbReference>
<proteinExistence type="predicted"/>
<keyword evidence="2" id="KW-1185">Reference proteome</keyword>